<evidence type="ECO:0000256" key="1">
    <source>
        <dbReference type="SAM" id="MobiDB-lite"/>
    </source>
</evidence>
<evidence type="ECO:0008006" key="4">
    <source>
        <dbReference type="Google" id="ProtNLM"/>
    </source>
</evidence>
<organism evidence="2 3">
    <name type="scientific">Hyphococcus luteus</name>
    <dbReference type="NCBI Taxonomy" id="2058213"/>
    <lineage>
        <taxon>Bacteria</taxon>
        <taxon>Pseudomonadati</taxon>
        <taxon>Pseudomonadota</taxon>
        <taxon>Alphaproteobacteria</taxon>
        <taxon>Parvularculales</taxon>
        <taxon>Parvularculaceae</taxon>
        <taxon>Hyphococcus</taxon>
    </lineage>
</organism>
<name>A0A2S7K076_9PROT</name>
<dbReference type="RefSeq" id="WP_104831929.1">
    <property type="nucleotide sequence ID" value="NZ_PJCH01000016.1"/>
</dbReference>
<feature type="region of interest" description="Disordered" evidence="1">
    <location>
        <begin position="1"/>
        <end position="23"/>
    </location>
</feature>
<evidence type="ECO:0000313" key="2">
    <source>
        <dbReference type="EMBL" id="PQA85876.1"/>
    </source>
</evidence>
<dbReference type="Proteomes" id="UP000239504">
    <property type="component" value="Unassembled WGS sequence"/>
</dbReference>
<dbReference type="AlphaFoldDB" id="A0A2S7K076"/>
<accession>A0A2S7K076</accession>
<sequence>MTDFEPPDIPPLRKVKNDGSPYVRQPQIESRLPELLSLPLEAFSDRALIKNRRDPDYIPSEILMHRLRRCRRHNSNAEFDAIFSIVSERIKRACPKAETRIEDKPAEISHLAAILEQTLDRFTELVLLDRQDYEERLDIFEAVFDRAVVTLRHSAIRKVMTRQKPLAPLEYDESGDVPAEVEESLDFLGPQSLSPEEELTYRFQVRAAIDSLPEEERRVIEMQEAGIQDESKDEDTPSISRIIGRTPKTVRAIRSRAIKKLREKLGIEVHHDV</sequence>
<reference evidence="2 3" key="1">
    <citation type="submission" date="2017-12" db="EMBL/GenBank/DDBJ databases">
        <authorList>
            <person name="Hurst M.R.H."/>
        </authorList>
    </citation>
    <scope>NUCLEOTIDE SEQUENCE [LARGE SCALE GENOMIC DNA]</scope>
    <source>
        <strain evidence="2 3">SY-3-19</strain>
    </source>
</reference>
<dbReference type="EMBL" id="PJCH01000016">
    <property type="protein sequence ID" value="PQA85876.1"/>
    <property type="molecule type" value="Genomic_DNA"/>
</dbReference>
<dbReference type="InterPro" id="IPR013324">
    <property type="entry name" value="RNA_pol_sigma_r3/r4-like"/>
</dbReference>
<comment type="caution">
    <text evidence="2">The sequence shown here is derived from an EMBL/GenBank/DDBJ whole genome shotgun (WGS) entry which is preliminary data.</text>
</comment>
<dbReference type="OrthoDB" id="7548639at2"/>
<gene>
    <name evidence="2" type="ORF">CW354_20305</name>
</gene>
<dbReference type="SUPFAM" id="SSF88659">
    <property type="entry name" value="Sigma3 and sigma4 domains of RNA polymerase sigma factors"/>
    <property type="match status" value="1"/>
</dbReference>
<evidence type="ECO:0000313" key="3">
    <source>
        <dbReference type="Proteomes" id="UP000239504"/>
    </source>
</evidence>
<dbReference type="Gene3D" id="1.20.140.160">
    <property type="match status" value="1"/>
</dbReference>
<keyword evidence="3" id="KW-1185">Reference proteome</keyword>
<protein>
    <recommendedName>
        <fullName evidence="4">RNA polymerase sigma factor 70 region 4 type 2 domain-containing protein</fullName>
    </recommendedName>
</protein>
<proteinExistence type="predicted"/>